<feature type="compositionally biased region" description="Acidic residues" evidence="2">
    <location>
        <begin position="226"/>
        <end position="240"/>
    </location>
</feature>
<accession>A0A165QLY3</accession>
<protein>
    <recommendedName>
        <fullName evidence="3">C2H2-type domain-containing protein</fullName>
    </recommendedName>
</protein>
<dbReference type="EMBL" id="KV425882">
    <property type="protein sequence ID" value="KZW03806.1"/>
    <property type="molecule type" value="Genomic_DNA"/>
</dbReference>
<keyword evidence="1" id="KW-0862">Zinc</keyword>
<reference evidence="4 5" key="1">
    <citation type="journal article" date="2016" name="Mol. Biol. Evol.">
        <title>Comparative Genomics of Early-Diverging Mushroom-Forming Fungi Provides Insights into the Origins of Lignocellulose Decay Capabilities.</title>
        <authorList>
            <person name="Nagy L.G."/>
            <person name="Riley R."/>
            <person name="Tritt A."/>
            <person name="Adam C."/>
            <person name="Daum C."/>
            <person name="Floudas D."/>
            <person name="Sun H."/>
            <person name="Yadav J.S."/>
            <person name="Pangilinan J."/>
            <person name="Larsson K.H."/>
            <person name="Matsuura K."/>
            <person name="Barry K."/>
            <person name="Labutti K."/>
            <person name="Kuo R."/>
            <person name="Ohm R.A."/>
            <person name="Bhattacharya S.S."/>
            <person name="Shirouzu T."/>
            <person name="Yoshinaga Y."/>
            <person name="Martin F.M."/>
            <person name="Grigoriev I.V."/>
            <person name="Hibbett D.S."/>
        </authorList>
    </citation>
    <scope>NUCLEOTIDE SEQUENCE [LARGE SCALE GENOMIC DNA]</scope>
    <source>
        <strain evidence="4 5">HHB12029</strain>
    </source>
</reference>
<dbReference type="InterPro" id="IPR013087">
    <property type="entry name" value="Znf_C2H2_type"/>
</dbReference>
<keyword evidence="1" id="KW-0479">Metal-binding</keyword>
<dbReference type="InParanoid" id="A0A165QLY3"/>
<evidence type="ECO:0000256" key="1">
    <source>
        <dbReference type="PROSITE-ProRule" id="PRU00042"/>
    </source>
</evidence>
<proteinExistence type="predicted"/>
<sequence length="366" mass="40169">MKLTKTFSGSDLLLESPSTSPVVDRRPLAAEDAFFAQDLFGMAPPTPFFPSSELDSAFNIFEASPFDALLGGGDIPPPATSNPWDHVDFSDLLASLGSDLQSSSATPGYVPVSTIPLSSTKPSRALSRQASCIDPAMLFAPPASVSTQENVEQVEVCWPPQDVLNSNINAVNLNDIFNVNDKTGEIQAEDGVTEEYLPLNSVNLKQAEMPEPSTRATRAKRRRAEEEDDYAEDSLSEDYDERPRVRPARKTRRVAYPSPPCSTGTDDEDLDRPYACTDCGLRFRRDAERVRHAAVHLPTAQQALTCNVCKRSVGGGRKDAMRRHQLRTALCLKKQVLYSDAQLEAMGCVTSAEREAWKQKTAASKR</sequence>
<evidence type="ECO:0000313" key="5">
    <source>
        <dbReference type="Proteomes" id="UP000077266"/>
    </source>
</evidence>
<dbReference type="PROSITE" id="PS50157">
    <property type="entry name" value="ZINC_FINGER_C2H2_2"/>
    <property type="match status" value="1"/>
</dbReference>
<keyword evidence="5" id="KW-1185">Reference proteome</keyword>
<feature type="domain" description="C2H2-type" evidence="3">
    <location>
        <begin position="274"/>
        <end position="296"/>
    </location>
</feature>
<evidence type="ECO:0000259" key="3">
    <source>
        <dbReference type="PROSITE" id="PS50157"/>
    </source>
</evidence>
<organism evidence="4 5">
    <name type="scientific">Exidia glandulosa HHB12029</name>
    <dbReference type="NCBI Taxonomy" id="1314781"/>
    <lineage>
        <taxon>Eukaryota</taxon>
        <taxon>Fungi</taxon>
        <taxon>Dikarya</taxon>
        <taxon>Basidiomycota</taxon>
        <taxon>Agaricomycotina</taxon>
        <taxon>Agaricomycetes</taxon>
        <taxon>Auriculariales</taxon>
        <taxon>Exidiaceae</taxon>
        <taxon>Exidia</taxon>
    </lineage>
</organism>
<dbReference type="Gene3D" id="3.30.160.60">
    <property type="entry name" value="Classic Zinc Finger"/>
    <property type="match status" value="1"/>
</dbReference>
<keyword evidence="1" id="KW-0863">Zinc-finger</keyword>
<gene>
    <name evidence="4" type="ORF">EXIGLDRAFT_758126</name>
</gene>
<dbReference type="OrthoDB" id="3323720at2759"/>
<dbReference type="InterPro" id="IPR036236">
    <property type="entry name" value="Znf_C2H2_sf"/>
</dbReference>
<dbReference type="PROSITE" id="PS00028">
    <property type="entry name" value="ZINC_FINGER_C2H2_1"/>
    <property type="match status" value="1"/>
</dbReference>
<feature type="region of interest" description="Disordered" evidence="2">
    <location>
        <begin position="203"/>
        <end position="267"/>
    </location>
</feature>
<evidence type="ECO:0000313" key="4">
    <source>
        <dbReference type="EMBL" id="KZW03806.1"/>
    </source>
</evidence>
<dbReference type="Proteomes" id="UP000077266">
    <property type="component" value="Unassembled WGS sequence"/>
</dbReference>
<name>A0A165QLY3_EXIGL</name>
<dbReference type="AlphaFoldDB" id="A0A165QLY3"/>
<dbReference type="SUPFAM" id="SSF57667">
    <property type="entry name" value="beta-beta-alpha zinc fingers"/>
    <property type="match status" value="1"/>
</dbReference>
<evidence type="ECO:0000256" key="2">
    <source>
        <dbReference type="SAM" id="MobiDB-lite"/>
    </source>
</evidence>
<dbReference type="GO" id="GO:0008270">
    <property type="term" value="F:zinc ion binding"/>
    <property type="evidence" value="ECO:0007669"/>
    <property type="project" value="UniProtKB-KW"/>
</dbReference>